<dbReference type="RefSeq" id="WP_068660064.1">
    <property type="nucleotide sequence ID" value="NZ_CP017770.1"/>
</dbReference>
<dbReference type="GO" id="GO:0004343">
    <property type="term" value="F:glucosamine 6-phosphate N-acetyltransferase activity"/>
    <property type="evidence" value="ECO:0007669"/>
    <property type="project" value="TreeGrafter"/>
</dbReference>
<keyword evidence="2" id="KW-0808">Transferase</keyword>
<dbReference type="Proteomes" id="UP000077134">
    <property type="component" value="Unassembled WGS sequence"/>
</dbReference>
<dbReference type="EMBL" id="LSFN01000035">
    <property type="protein sequence ID" value="OAB72498.1"/>
    <property type="molecule type" value="Genomic_DNA"/>
</dbReference>
<dbReference type="PANTHER" id="PTHR13355">
    <property type="entry name" value="GLUCOSAMINE 6-PHOSPHATE N-ACETYLTRANSFERASE"/>
    <property type="match status" value="1"/>
</dbReference>
<dbReference type="PROSITE" id="PS51186">
    <property type="entry name" value="GNAT"/>
    <property type="match status" value="1"/>
</dbReference>
<dbReference type="SUPFAM" id="SSF55729">
    <property type="entry name" value="Acyl-CoA N-acyltransferases (Nat)"/>
    <property type="match status" value="1"/>
</dbReference>
<organism evidence="2 3">
    <name type="scientific">Paenibacillus crassostreae</name>
    <dbReference type="NCBI Taxonomy" id="1763538"/>
    <lineage>
        <taxon>Bacteria</taxon>
        <taxon>Bacillati</taxon>
        <taxon>Bacillota</taxon>
        <taxon>Bacilli</taxon>
        <taxon>Bacillales</taxon>
        <taxon>Paenibacillaceae</taxon>
        <taxon>Paenibacillus</taxon>
    </lineage>
</organism>
<name>A0A167BVQ8_9BACL</name>
<dbReference type="CDD" id="cd04301">
    <property type="entry name" value="NAT_SF"/>
    <property type="match status" value="1"/>
</dbReference>
<dbReference type="InterPro" id="IPR016181">
    <property type="entry name" value="Acyl_CoA_acyltransferase"/>
</dbReference>
<feature type="domain" description="N-acetyltransferase" evidence="1">
    <location>
        <begin position="4"/>
        <end position="150"/>
    </location>
</feature>
<dbReference type="Pfam" id="PF00583">
    <property type="entry name" value="Acetyltransf_1"/>
    <property type="match status" value="1"/>
</dbReference>
<sequence>MPESIVRLIQNNELNELLELYKHLNKEDPELLKNQELSDLWKSMMNDPNMNIIVLEYEGRIVSSCVLIIVRNLTRNARPYGIIENVVTHEEYRNKGFGRLTLNRALEIAEEGNCYKVMLMTSSKKEETLGFYERSGFKRGIKTGFIINYE</sequence>
<reference evidence="2 3" key="1">
    <citation type="submission" date="2016-02" db="EMBL/GenBank/DDBJ databases">
        <title>Paenibacillus sp. LPB0068, isolated from Crassostrea gigas.</title>
        <authorList>
            <person name="Shin S.-K."/>
            <person name="Yi H."/>
        </authorList>
    </citation>
    <scope>NUCLEOTIDE SEQUENCE [LARGE SCALE GENOMIC DNA]</scope>
    <source>
        <strain evidence="2 3">LPB0068</strain>
    </source>
</reference>
<keyword evidence="3" id="KW-1185">Reference proteome</keyword>
<dbReference type="AlphaFoldDB" id="A0A167BVQ8"/>
<proteinExistence type="predicted"/>
<dbReference type="InterPro" id="IPR000182">
    <property type="entry name" value="GNAT_dom"/>
</dbReference>
<dbReference type="Gene3D" id="3.40.630.30">
    <property type="match status" value="1"/>
</dbReference>
<evidence type="ECO:0000259" key="1">
    <source>
        <dbReference type="PROSITE" id="PS51186"/>
    </source>
</evidence>
<dbReference type="STRING" id="1763538.LPB68_10080"/>
<gene>
    <name evidence="2" type="ORF">PNBC_16525</name>
</gene>
<evidence type="ECO:0000313" key="2">
    <source>
        <dbReference type="EMBL" id="OAB72498.1"/>
    </source>
</evidence>
<evidence type="ECO:0000313" key="3">
    <source>
        <dbReference type="Proteomes" id="UP000077134"/>
    </source>
</evidence>
<protein>
    <submittedName>
        <fullName evidence="2">GNAT family acetyltransferase</fullName>
    </submittedName>
</protein>
<dbReference type="PANTHER" id="PTHR13355:SF11">
    <property type="entry name" value="GLUCOSAMINE 6-PHOSPHATE N-ACETYLTRANSFERASE"/>
    <property type="match status" value="1"/>
</dbReference>
<dbReference type="OrthoDB" id="9797826at2"/>
<accession>A0A167BVQ8</accession>
<comment type="caution">
    <text evidence="2">The sequence shown here is derived from an EMBL/GenBank/DDBJ whole genome shotgun (WGS) entry which is preliminary data.</text>
</comment>
<dbReference type="InterPro" id="IPR039143">
    <property type="entry name" value="GNPNAT1-like"/>
</dbReference>
<dbReference type="KEGG" id="pcx:LPB68_10080"/>